<dbReference type="RefSeq" id="WP_321390079.1">
    <property type="nucleotide sequence ID" value="NZ_CP139487.1"/>
</dbReference>
<feature type="chain" id="PRO_5043388206" evidence="1">
    <location>
        <begin position="17"/>
        <end position="101"/>
    </location>
</feature>
<evidence type="ECO:0000256" key="1">
    <source>
        <dbReference type="SAM" id="SignalP"/>
    </source>
</evidence>
<keyword evidence="1" id="KW-0732">Signal</keyword>
<gene>
    <name evidence="2" type="ORF">SOO65_12020</name>
</gene>
<keyword evidence="3" id="KW-1185">Reference proteome</keyword>
<evidence type="ECO:0000313" key="3">
    <source>
        <dbReference type="Proteomes" id="UP001324634"/>
    </source>
</evidence>
<name>A0AAX4HK78_9BACT</name>
<dbReference type="AlphaFoldDB" id="A0AAX4HK78"/>
<protein>
    <submittedName>
        <fullName evidence="2">Uncharacterized protein</fullName>
    </submittedName>
</protein>
<sequence>MKYLILGLFISAAAFARDPYGTDFVRTITFDDTYKEMTVKFLEDKHGVYQIAEDSRAGKCLKNAYRGHVKVKLHFSDDGKQIENCEMMPMIPENITGNQQI</sequence>
<proteinExistence type="predicted"/>
<reference evidence="2 3" key="1">
    <citation type="submission" date="2023-11" db="EMBL/GenBank/DDBJ databases">
        <title>Peredibacter starrii A3.12.</title>
        <authorList>
            <person name="Mitchell R.J."/>
        </authorList>
    </citation>
    <scope>NUCLEOTIDE SEQUENCE [LARGE SCALE GENOMIC DNA]</scope>
    <source>
        <strain evidence="2 3">A3.12</strain>
    </source>
</reference>
<dbReference type="Proteomes" id="UP001324634">
    <property type="component" value="Chromosome"/>
</dbReference>
<feature type="signal peptide" evidence="1">
    <location>
        <begin position="1"/>
        <end position="16"/>
    </location>
</feature>
<organism evidence="2 3">
    <name type="scientific">Peredibacter starrii</name>
    <dbReference type="NCBI Taxonomy" id="28202"/>
    <lineage>
        <taxon>Bacteria</taxon>
        <taxon>Pseudomonadati</taxon>
        <taxon>Bdellovibrionota</taxon>
        <taxon>Bacteriovoracia</taxon>
        <taxon>Bacteriovoracales</taxon>
        <taxon>Bacteriovoracaceae</taxon>
        <taxon>Peredibacter</taxon>
    </lineage>
</organism>
<evidence type="ECO:0000313" key="2">
    <source>
        <dbReference type="EMBL" id="WPU63414.1"/>
    </source>
</evidence>
<accession>A0AAX4HK78</accession>
<dbReference type="EMBL" id="CP139487">
    <property type="protein sequence ID" value="WPU63414.1"/>
    <property type="molecule type" value="Genomic_DNA"/>
</dbReference>
<dbReference type="KEGG" id="psti:SOO65_12020"/>